<dbReference type="EMBL" id="LAZR01005864">
    <property type="protein sequence ID" value="KKM96564.1"/>
    <property type="molecule type" value="Genomic_DNA"/>
</dbReference>
<proteinExistence type="predicted"/>
<evidence type="ECO:0000313" key="1">
    <source>
        <dbReference type="EMBL" id="KKM96564.1"/>
    </source>
</evidence>
<organism evidence="1">
    <name type="scientific">marine sediment metagenome</name>
    <dbReference type="NCBI Taxonomy" id="412755"/>
    <lineage>
        <taxon>unclassified sequences</taxon>
        <taxon>metagenomes</taxon>
        <taxon>ecological metagenomes</taxon>
    </lineage>
</organism>
<comment type="caution">
    <text evidence="1">The sequence shown here is derived from an EMBL/GenBank/DDBJ whole genome shotgun (WGS) entry which is preliminary data.</text>
</comment>
<gene>
    <name evidence="1" type="ORF">LCGC14_1176840</name>
</gene>
<protein>
    <submittedName>
        <fullName evidence="1">Uncharacterized protein</fullName>
    </submittedName>
</protein>
<sequence>MKTPNVEKSEQKACLIVVSLPVDTDEDALAVKKKIDAAVSEIDGCRVDFRLTNVVSTDANSSKPI</sequence>
<accession>A0A0F9LNB9</accession>
<name>A0A0F9LNB9_9ZZZZ</name>
<dbReference type="AlphaFoldDB" id="A0A0F9LNB9"/>
<reference evidence="1" key="1">
    <citation type="journal article" date="2015" name="Nature">
        <title>Complex archaea that bridge the gap between prokaryotes and eukaryotes.</title>
        <authorList>
            <person name="Spang A."/>
            <person name="Saw J.H."/>
            <person name="Jorgensen S.L."/>
            <person name="Zaremba-Niedzwiedzka K."/>
            <person name="Martijn J."/>
            <person name="Lind A.E."/>
            <person name="van Eijk R."/>
            <person name="Schleper C."/>
            <person name="Guy L."/>
            <person name="Ettema T.J."/>
        </authorList>
    </citation>
    <scope>NUCLEOTIDE SEQUENCE</scope>
</reference>